<feature type="region of interest" description="Disordered" evidence="1">
    <location>
        <begin position="197"/>
        <end position="238"/>
    </location>
</feature>
<evidence type="ECO:0000313" key="3">
    <source>
        <dbReference type="EMBL" id="KAF2036570.1"/>
    </source>
</evidence>
<dbReference type="AlphaFoldDB" id="A0A9P4LTD5"/>
<name>A0A9P4LTD5_9PLEO</name>
<evidence type="ECO:0000256" key="2">
    <source>
        <dbReference type="SAM" id="Phobius"/>
    </source>
</evidence>
<sequence>MHRLSFEPPPPYIASDPSPSYTSDPEPPTPPRRTDWATDLEAYRPPRPIHAPPRTYVPTRAPTIAISHNFGGQSINLTSLTRPRRAQDEEEDYGISSSRSRAHGRRAGQHIRRGTGLTGGECCCLIFLLVVVVAVAVPLVVVLNRGGITWDRSDCVGHLNGFCIGRLGVCKSPSKTPSRDEYTGAPSSRRCQQCSIHTPSIPVPLPSTPPIVNPPSPPSPVPQSNSTTTPILKLPTYA</sequence>
<keyword evidence="2" id="KW-0812">Transmembrane</keyword>
<organism evidence="3 4">
    <name type="scientific">Setomelanomma holmii</name>
    <dbReference type="NCBI Taxonomy" id="210430"/>
    <lineage>
        <taxon>Eukaryota</taxon>
        <taxon>Fungi</taxon>
        <taxon>Dikarya</taxon>
        <taxon>Ascomycota</taxon>
        <taxon>Pezizomycotina</taxon>
        <taxon>Dothideomycetes</taxon>
        <taxon>Pleosporomycetidae</taxon>
        <taxon>Pleosporales</taxon>
        <taxon>Pleosporineae</taxon>
        <taxon>Phaeosphaeriaceae</taxon>
        <taxon>Setomelanomma</taxon>
    </lineage>
</organism>
<reference evidence="3" key="1">
    <citation type="journal article" date="2020" name="Stud. Mycol.">
        <title>101 Dothideomycetes genomes: a test case for predicting lifestyles and emergence of pathogens.</title>
        <authorList>
            <person name="Haridas S."/>
            <person name="Albert R."/>
            <person name="Binder M."/>
            <person name="Bloem J."/>
            <person name="Labutti K."/>
            <person name="Salamov A."/>
            <person name="Andreopoulos B."/>
            <person name="Baker S."/>
            <person name="Barry K."/>
            <person name="Bills G."/>
            <person name="Bluhm B."/>
            <person name="Cannon C."/>
            <person name="Castanera R."/>
            <person name="Culley D."/>
            <person name="Daum C."/>
            <person name="Ezra D."/>
            <person name="Gonzalez J."/>
            <person name="Henrissat B."/>
            <person name="Kuo A."/>
            <person name="Liang C."/>
            <person name="Lipzen A."/>
            <person name="Lutzoni F."/>
            <person name="Magnuson J."/>
            <person name="Mondo S."/>
            <person name="Nolan M."/>
            <person name="Ohm R."/>
            <person name="Pangilinan J."/>
            <person name="Park H.-J."/>
            <person name="Ramirez L."/>
            <person name="Alfaro M."/>
            <person name="Sun H."/>
            <person name="Tritt A."/>
            <person name="Yoshinaga Y."/>
            <person name="Zwiers L.-H."/>
            <person name="Turgeon B."/>
            <person name="Goodwin S."/>
            <person name="Spatafora J."/>
            <person name="Crous P."/>
            <person name="Grigoriev I."/>
        </authorList>
    </citation>
    <scope>NUCLEOTIDE SEQUENCE</scope>
    <source>
        <strain evidence="3">CBS 110217</strain>
    </source>
</reference>
<dbReference type="EMBL" id="ML978154">
    <property type="protein sequence ID" value="KAF2036570.1"/>
    <property type="molecule type" value="Genomic_DNA"/>
</dbReference>
<feature type="compositionally biased region" description="Low complexity" evidence="1">
    <location>
        <begin position="13"/>
        <end position="24"/>
    </location>
</feature>
<gene>
    <name evidence="3" type="ORF">EK21DRAFT_83526</name>
</gene>
<proteinExistence type="predicted"/>
<dbReference type="Proteomes" id="UP000799777">
    <property type="component" value="Unassembled WGS sequence"/>
</dbReference>
<feature type="region of interest" description="Disordered" evidence="1">
    <location>
        <begin position="75"/>
        <end position="112"/>
    </location>
</feature>
<accession>A0A9P4LTD5</accession>
<feature type="compositionally biased region" description="Pro residues" evidence="1">
    <location>
        <begin position="201"/>
        <end position="221"/>
    </location>
</feature>
<keyword evidence="2" id="KW-0472">Membrane</keyword>
<comment type="caution">
    <text evidence="3">The sequence shown here is derived from an EMBL/GenBank/DDBJ whole genome shotgun (WGS) entry which is preliminary data.</text>
</comment>
<evidence type="ECO:0000313" key="4">
    <source>
        <dbReference type="Proteomes" id="UP000799777"/>
    </source>
</evidence>
<dbReference type="OrthoDB" id="10655289at2759"/>
<protein>
    <submittedName>
        <fullName evidence="3">Uncharacterized protein</fullName>
    </submittedName>
</protein>
<keyword evidence="4" id="KW-1185">Reference proteome</keyword>
<feature type="transmembrane region" description="Helical" evidence="2">
    <location>
        <begin position="125"/>
        <end position="143"/>
    </location>
</feature>
<evidence type="ECO:0000256" key="1">
    <source>
        <dbReference type="SAM" id="MobiDB-lite"/>
    </source>
</evidence>
<feature type="compositionally biased region" description="Basic residues" evidence="1">
    <location>
        <begin position="100"/>
        <end position="112"/>
    </location>
</feature>
<keyword evidence="2" id="KW-1133">Transmembrane helix</keyword>
<feature type="region of interest" description="Disordered" evidence="1">
    <location>
        <begin position="1"/>
        <end position="38"/>
    </location>
</feature>